<keyword evidence="2" id="KW-1185">Reference proteome</keyword>
<dbReference type="EMBL" id="WSFT01000024">
    <property type="protein sequence ID" value="MBS4537937.1"/>
    <property type="molecule type" value="Genomic_DNA"/>
</dbReference>
<proteinExistence type="predicted"/>
<evidence type="ECO:0000313" key="2">
    <source>
        <dbReference type="Proteomes" id="UP000724672"/>
    </source>
</evidence>
<evidence type="ECO:0000313" key="1">
    <source>
        <dbReference type="EMBL" id="MBS4537937.1"/>
    </source>
</evidence>
<gene>
    <name evidence="1" type="ORF">GOQ27_05655</name>
</gene>
<accession>A0A942Z6T8</accession>
<dbReference type="AlphaFoldDB" id="A0A942Z6T8"/>
<dbReference type="InterPro" id="IPR019700">
    <property type="entry name" value="Sigma-G_inhibitor_Gin"/>
</dbReference>
<organism evidence="1 2">
    <name type="scientific">Anaeromonas frigoriresistens</name>
    <dbReference type="NCBI Taxonomy" id="2683708"/>
    <lineage>
        <taxon>Bacteria</taxon>
        <taxon>Bacillati</taxon>
        <taxon>Bacillota</taxon>
        <taxon>Tissierellia</taxon>
        <taxon>Tissierellales</taxon>
        <taxon>Thermohalobacteraceae</taxon>
        <taxon>Anaeromonas</taxon>
    </lineage>
</organism>
<protein>
    <submittedName>
        <fullName evidence="1">Sigma-G inhibitor, Gin</fullName>
    </submittedName>
</protein>
<dbReference type="Proteomes" id="UP000724672">
    <property type="component" value="Unassembled WGS sequence"/>
</dbReference>
<reference evidence="1" key="1">
    <citation type="submission" date="2019-12" db="EMBL/GenBank/DDBJ databases">
        <title>Clostridiaceae gen. nov. sp. nov., isolated from sediment in Xinjiang, China.</title>
        <authorList>
            <person name="Zhang R."/>
        </authorList>
    </citation>
    <scope>NUCLEOTIDE SEQUENCE</scope>
    <source>
        <strain evidence="1">D2Q-11</strain>
    </source>
</reference>
<dbReference type="RefSeq" id="WP_203365866.1">
    <property type="nucleotide sequence ID" value="NZ_WSFT01000024.1"/>
</dbReference>
<sequence>MGFIECNTCGNTREEGLGLFKSYICKECLDKIAVTDMKDTVYYEYYKSVIKGMWIDYIAQMES</sequence>
<comment type="caution">
    <text evidence="1">The sequence shown here is derived from an EMBL/GenBank/DDBJ whole genome shotgun (WGS) entry which is preliminary data.</text>
</comment>
<name>A0A942Z6T8_9FIRM</name>
<dbReference type="Pfam" id="PF10764">
    <property type="entry name" value="Gin"/>
    <property type="match status" value="1"/>
</dbReference>